<feature type="region of interest" description="Disordered" evidence="1">
    <location>
        <begin position="1"/>
        <end position="22"/>
    </location>
</feature>
<accession>A0A2I0JZV4</accession>
<comment type="caution">
    <text evidence="3">The sequence shown here is derived from an EMBL/GenBank/DDBJ whole genome shotgun (WGS) entry which is preliminary data.</text>
</comment>
<gene>
    <name evidence="3" type="ORF">CRG98_017742</name>
</gene>
<name>A0A2I0JZV4_PUNGR</name>
<dbReference type="AlphaFoldDB" id="A0A2I0JZV4"/>
<evidence type="ECO:0000256" key="1">
    <source>
        <dbReference type="SAM" id="MobiDB-lite"/>
    </source>
</evidence>
<dbReference type="STRING" id="22663.A0A2I0JZV4"/>
<feature type="compositionally biased region" description="Low complexity" evidence="1">
    <location>
        <begin position="152"/>
        <end position="169"/>
    </location>
</feature>
<evidence type="ECO:0000313" key="3">
    <source>
        <dbReference type="EMBL" id="PKI61844.1"/>
    </source>
</evidence>
<feature type="region of interest" description="Disordered" evidence="1">
    <location>
        <begin position="147"/>
        <end position="201"/>
    </location>
</feature>
<dbReference type="InterPro" id="IPR005162">
    <property type="entry name" value="Retrotrans_gag_dom"/>
</dbReference>
<feature type="compositionally biased region" description="Basic and acidic residues" evidence="1">
    <location>
        <begin position="1"/>
        <end position="13"/>
    </location>
</feature>
<dbReference type="InterPro" id="IPR032567">
    <property type="entry name" value="RTL1-rel"/>
</dbReference>
<sequence length="201" mass="23196">MSHGSEAKDRDSDSEAEGSIRSYRLRHGTEKLRRVRMEFLRFSGEDPRVWLDRARMSWRRFEKGLLVRFGFSEYEDANEAMNKLRQKGAFREYSGEFERLTNTLPHWHPSALLVAFMAGLKEEIAGELRMRRPKDLQTAIELAKRKDEQLQSAQRAGGSSARSSFRTASGGVGAQAVQPPPRANLGPTRRLTWEEMQRRRE</sequence>
<protein>
    <recommendedName>
        <fullName evidence="2">Retrotransposon gag domain-containing protein</fullName>
    </recommendedName>
</protein>
<dbReference type="Proteomes" id="UP000233551">
    <property type="component" value="Unassembled WGS sequence"/>
</dbReference>
<feature type="domain" description="Retrotransposon gag" evidence="2">
    <location>
        <begin position="55"/>
        <end position="122"/>
    </location>
</feature>
<keyword evidence="4" id="KW-1185">Reference proteome</keyword>
<proteinExistence type="predicted"/>
<dbReference type="PANTHER" id="PTHR15503:SF22">
    <property type="entry name" value="TRANSPOSON TY3-I GAG POLYPROTEIN"/>
    <property type="match status" value="1"/>
</dbReference>
<reference evidence="3 4" key="1">
    <citation type="submission" date="2017-11" db="EMBL/GenBank/DDBJ databases">
        <title>De-novo sequencing of pomegranate (Punica granatum L.) genome.</title>
        <authorList>
            <person name="Akparov Z."/>
            <person name="Amiraslanov A."/>
            <person name="Hajiyeva S."/>
            <person name="Abbasov M."/>
            <person name="Kaur K."/>
            <person name="Hamwieh A."/>
            <person name="Solovyev V."/>
            <person name="Salamov A."/>
            <person name="Braich B."/>
            <person name="Kosarev P."/>
            <person name="Mahmoud A."/>
            <person name="Hajiyev E."/>
            <person name="Babayeva S."/>
            <person name="Izzatullayeva V."/>
            <person name="Mammadov A."/>
            <person name="Mammadov A."/>
            <person name="Sharifova S."/>
            <person name="Ojaghi J."/>
            <person name="Eynullazada K."/>
            <person name="Bayramov B."/>
            <person name="Abdulazimova A."/>
            <person name="Shahmuradov I."/>
        </authorList>
    </citation>
    <scope>NUCLEOTIDE SEQUENCE [LARGE SCALE GENOMIC DNA]</scope>
    <source>
        <strain evidence="4">cv. AG2017</strain>
        <tissue evidence="3">Leaf</tissue>
    </source>
</reference>
<dbReference type="PANTHER" id="PTHR15503">
    <property type="entry name" value="LDOC1 RELATED"/>
    <property type="match status" value="1"/>
</dbReference>
<evidence type="ECO:0000313" key="4">
    <source>
        <dbReference type="Proteomes" id="UP000233551"/>
    </source>
</evidence>
<organism evidence="3 4">
    <name type="scientific">Punica granatum</name>
    <name type="common">Pomegranate</name>
    <dbReference type="NCBI Taxonomy" id="22663"/>
    <lineage>
        <taxon>Eukaryota</taxon>
        <taxon>Viridiplantae</taxon>
        <taxon>Streptophyta</taxon>
        <taxon>Embryophyta</taxon>
        <taxon>Tracheophyta</taxon>
        <taxon>Spermatophyta</taxon>
        <taxon>Magnoliopsida</taxon>
        <taxon>eudicotyledons</taxon>
        <taxon>Gunneridae</taxon>
        <taxon>Pentapetalae</taxon>
        <taxon>rosids</taxon>
        <taxon>malvids</taxon>
        <taxon>Myrtales</taxon>
        <taxon>Lythraceae</taxon>
        <taxon>Punica</taxon>
    </lineage>
</organism>
<evidence type="ECO:0000259" key="2">
    <source>
        <dbReference type="Pfam" id="PF03732"/>
    </source>
</evidence>
<dbReference type="Pfam" id="PF03732">
    <property type="entry name" value="Retrotrans_gag"/>
    <property type="match status" value="1"/>
</dbReference>
<feature type="compositionally biased region" description="Basic and acidic residues" evidence="1">
    <location>
        <begin position="191"/>
        <end position="201"/>
    </location>
</feature>
<dbReference type="EMBL" id="PGOL01001001">
    <property type="protein sequence ID" value="PKI61844.1"/>
    <property type="molecule type" value="Genomic_DNA"/>
</dbReference>